<name>A6KU30_RAT</name>
<dbReference type="AlphaFoldDB" id="A6KU30"/>
<sequence length="52" mass="5733">MSCRHSFVKGPGQTGLEPGQATLPSQGLLPCPCFPFLSVCRWRGLMPHITYE</sequence>
<evidence type="ECO:0000313" key="1">
    <source>
        <dbReference type="EMBL" id="EDL84092.1"/>
    </source>
</evidence>
<protein>
    <submittedName>
        <fullName evidence="1">RCG47055</fullName>
    </submittedName>
</protein>
<organism evidence="1 2">
    <name type="scientific">Rattus norvegicus</name>
    <name type="common">Rat</name>
    <dbReference type="NCBI Taxonomy" id="10116"/>
    <lineage>
        <taxon>Eukaryota</taxon>
        <taxon>Metazoa</taxon>
        <taxon>Chordata</taxon>
        <taxon>Craniata</taxon>
        <taxon>Vertebrata</taxon>
        <taxon>Euteleostomi</taxon>
        <taxon>Mammalia</taxon>
        <taxon>Eutheria</taxon>
        <taxon>Euarchontoglires</taxon>
        <taxon>Glires</taxon>
        <taxon>Rodentia</taxon>
        <taxon>Myomorpha</taxon>
        <taxon>Muroidea</taxon>
        <taxon>Muridae</taxon>
        <taxon>Murinae</taxon>
        <taxon>Rattus</taxon>
    </lineage>
</organism>
<evidence type="ECO:0000313" key="2">
    <source>
        <dbReference type="Proteomes" id="UP000234681"/>
    </source>
</evidence>
<gene>
    <name evidence="1" type="ORF">rCG_47055</name>
</gene>
<dbReference type="EMBL" id="CH474126">
    <property type="protein sequence ID" value="EDL84092.1"/>
    <property type="molecule type" value="Genomic_DNA"/>
</dbReference>
<reference evidence="1 2" key="1">
    <citation type="submission" date="2005-07" db="EMBL/GenBank/DDBJ databases">
        <authorList>
            <person name="Mural R.J."/>
            <person name="Li P.W."/>
            <person name="Adams M.D."/>
            <person name="Amanatides P.G."/>
            <person name="Baden-Tillson H."/>
            <person name="Barnstead M."/>
            <person name="Chin S.H."/>
            <person name="Dew I."/>
            <person name="Evans C.A."/>
            <person name="Ferriera S."/>
            <person name="Flanigan M."/>
            <person name="Fosler C."/>
            <person name="Glodek A."/>
            <person name="Gu Z."/>
            <person name="Holt R.A."/>
            <person name="Jennings D."/>
            <person name="Kraft C.L."/>
            <person name="Lu F."/>
            <person name="Nguyen T."/>
            <person name="Nusskern D.R."/>
            <person name="Pfannkoch C.M."/>
            <person name="Sitter C."/>
            <person name="Sutton G.G."/>
            <person name="Venter J.C."/>
            <person name="Wang Z."/>
            <person name="Woodage T."/>
            <person name="Zheng X.H."/>
            <person name="Zhong F."/>
        </authorList>
    </citation>
    <scope>NUCLEOTIDE SEQUENCE [LARGE SCALE GENOMIC DNA]</scope>
    <source>
        <strain>BN</strain>
        <strain evidence="2">Sprague-Dawley</strain>
    </source>
</reference>
<dbReference type="Proteomes" id="UP000234681">
    <property type="component" value="Chromosome 10"/>
</dbReference>
<accession>A6KU30</accession>
<proteinExistence type="predicted"/>